<name>A0A3Q2QRD2_FUNHE</name>
<dbReference type="Proteomes" id="UP000265000">
    <property type="component" value="Unplaced"/>
</dbReference>
<organism evidence="1 2">
    <name type="scientific">Fundulus heteroclitus</name>
    <name type="common">Killifish</name>
    <name type="synonym">Mummichog</name>
    <dbReference type="NCBI Taxonomy" id="8078"/>
    <lineage>
        <taxon>Eukaryota</taxon>
        <taxon>Metazoa</taxon>
        <taxon>Chordata</taxon>
        <taxon>Craniata</taxon>
        <taxon>Vertebrata</taxon>
        <taxon>Euteleostomi</taxon>
        <taxon>Actinopterygii</taxon>
        <taxon>Neopterygii</taxon>
        <taxon>Teleostei</taxon>
        <taxon>Neoteleostei</taxon>
        <taxon>Acanthomorphata</taxon>
        <taxon>Ovalentaria</taxon>
        <taxon>Atherinomorphae</taxon>
        <taxon>Cyprinodontiformes</taxon>
        <taxon>Fundulidae</taxon>
        <taxon>Fundulus</taxon>
    </lineage>
</organism>
<evidence type="ECO:0000313" key="1">
    <source>
        <dbReference type="Ensembl" id="ENSFHEP00000029402.1"/>
    </source>
</evidence>
<reference evidence="1" key="2">
    <citation type="submission" date="2025-09" db="UniProtKB">
        <authorList>
            <consortium name="Ensembl"/>
        </authorList>
    </citation>
    <scope>IDENTIFICATION</scope>
</reference>
<dbReference type="Ensembl" id="ENSFHET00000019998.1">
    <property type="protein sequence ID" value="ENSFHEP00000029402.1"/>
    <property type="gene ID" value="ENSFHEG00000014102.1"/>
</dbReference>
<dbReference type="AlphaFoldDB" id="A0A3Q2QRD2"/>
<sequence length="56" mass="6299">MAFFKPFACVNTFLPNKYGIVLETYTDWSCILFCFSANNVRDDCSGSPKHSSKLSP</sequence>
<keyword evidence="2" id="KW-1185">Reference proteome</keyword>
<protein>
    <submittedName>
        <fullName evidence="1">Uncharacterized protein</fullName>
    </submittedName>
</protein>
<accession>A0A3Q2QRD2</accession>
<evidence type="ECO:0000313" key="2">
    <source>
        <dbReference type="Proteomes" id="UP000265000"/>
    </source>
</evidence>
<reference evidence="1" key="1">
    <citation type="submission" date="2025-08" db="UniProtKB">
        <authorList>
            <consortium name="Ensembl"/>
        </authorList>
    </citation>
    <scope>IDENTIFICATION</scope>
</reference>
<proteinExistence type="predicted"/>